<dbReference type="Pfam" id="PF01195">
    <property type="entry name" value="Pept_tRNA_hydro"/>
    <property type="match status" value="1"/>
</dbReference>
<evidence type="ECO:0000256" key="2">
    <source>
        <dbReference type="ARBA" id="ARBA00022555"/>
    </source>
</evidence>
<dbReference type="EMBL" id="JSAM01000064">
    <property type="protein sequence ID" value="KIA77739.1"/>
    <property type="molecule type" value="Genomic_DNA"/>
</dbReference>
<comment type="catalytic activity">
    <reaction evidence="7">
        <text>an N-acyl-L-alpha-aminoacyl-tRNA + H2O = an N-acyl-L-amino acid + a tRNA + H(+)</text>
        <dbReference type="Rhea" id="RHEA:54448"/>
        <dbReference type="Rhea" id="RHEA-COMP:10123"/>
        <dbReference type="Rhea" id="RHEA-COMP:13883"/>
        <dbReference type="ChEBI" id="CHEBI:15377"/>
        <dbReference type="ChEBI" id="CHEBI:15378"/>
        <dbReference type="ChEBI" id="CHEBI:59874"/>
        <dbReference type="ChEBI" id="CHEBI:78442"/>
        <dbReference type="ChEBI" id="CHEBI:138191"/>
        <dbReference type="EC" id="3.1.1.29"/>
    </reaction>
</comment>
<dbReference type="CDD" id="cd00462">
    <property type="entry name" value="PTH"/>
    <property type="match status" value="1"/>
</dbReference>
<organism evidence="8 9">
    <name type="scientific">Parachlamydia acanthamoebae</name>
    <dbReference type="NCBI Taxonomy" id="83552"/>
    <lineage>
        <taxon>Bacteria</taxon>
        <taxon>Pseudomonadati</taxon>
        <taxon>Chlamydiota</taxon>
        <taxon>Chlamydiia</taxon>
        <taxon>Parachlamydiales</taxon>
        <taxon>Parachlamydiaceae</taxon>
        <taxon>Parachlamydia</taxon>
    </lineage>
</organism>
<dbReference type="EC" id="3.1.1.29" evidence="1 7"/>
<dbReference type="Gene3D" id="3.40.50.1470">
    <property type="entry name" value="Peptidyl-tRNA hydrolase"/>
    <property type="match status" value="1"/>
</dbReference>
<dbReference type="FunFam" id="3.40.50.1470:FF:000001">
    <property type="entry name" value="Peptidyl-tRNA hydrolase"/>
    <property type="match status" value="1"/>
</dbReference>
<dbReference type="Proteomes" id="UP000031307">
    <property type="component" value="Unassembled WGS sequence"/>
</dbReference>
<feature type="active site" description="Proton acceptor" evidence="7">
    <location>
        <position position="26"/>
    </location>
</feature>
<evidence type="ECO:0000313" key="8">
    <source>
        <dbReference type="EMBL" id="KIA77739.1"/>
    </source>
</evidence>
<proteinExistence type="inferred from homology"/>
<protein>
    <recommendedName>
        <fullName evidence="6 7">Peptidyl-tRNA hydrolase</fullName>
        <shortName evidence="7">Pth</shortName>
        <ecNumber evidence="1 7">3.1.1.29</ecNumber>
    </recommendedName>
</protein>
<evidence type="ECO:0000256" key="4">
    <source>
        <dbReference type="ARBA" id="ARBA00022884"/>
    </source>
</evidence>
<evidence type="ECO:0000256" key="3">
    <source>
        <dbReference type="ARBA" id="ARBA00022801"/>
    </source>
</evidence>
<dbReference type="PATRIC" id="fig|83552.4.peg.1084"/>
<reference evidence="8 9" key="1">
    <citation type="journal article" date="2014" name="Mol. Biol. Evol.">
        <title>Massive expansion of Ubiquitination-related gene families within the Chlamydiae.</title>
        <authorList>
            <person name="Domman D."/>
            <person name="Collingro A."/>
            <person name="Lagkouvardos I."/>
            <person name="Gehre L."/>
            <person name="Weinmaier T."/>
            <person name="Rattei T."/>
            <person name="Subtil A."/>
            <person name="Horn M."/>
        </authorList>
    </citation>
    <scope>NUCLEOTIDE SEQUENCE [LARGE SCALE GENOMIC DNA]</scope>
    <source>
        <strain evidence="8 9">OEW1</strain>
    </source>
</reference>
<dbReference type="InterPro" id="IPR036416">
    <property type="entry name" value="Pept_tRNA_hydro_sf"/>
</dbReference>
<dbReference type="PANTHER" id="PTHR17224">
    <property type="entry name" value="PEPTIDYL-TRNA HYDROLASE"/>
    <property type="match status" value="1"/>
</dbReference>
<evidence type="ECO:0000256" key="5">
    <source>
        <dbReference type="ARBA" id="ARBA00038063"/>
    </source>
</evidence>
<comment type="subcellular location">
    <subcellularLocation>
        <location evidence="7">Cytoplasm</location>
    </subcellularLocation>
</comment>
<keyword evidence="2 7" id="KW-0820">tRNA-binding</keyword>
<dbReference type="InterPro" id="IPR001328">
    <property type="entry name" value="Pept_tRNA_hydro"/>
</dbReference>
<name>A0A0C1EN01_9BACT</name>
<feature type="binding site" evidence="7">
    <location>
        <position position="74"/>
    </location>
    <ligand>
        <name>tRNA</name>
        <dbReference type="ChEBI" id="CHEBI:17843"/>
    </ligand>
</feature>
<evidence type="ECO:0000256" key="6">
    <source>
        <dbReference type="ARBA" id="ARBA00050038"/>
    </source>
</evidence>
<comment type="function">
    <text evidence="7">Catalyzes the release of premature peptidyl moieties from peptidyl-tRNA molecules trapped in stalled 50S ribosomal subunits, and thus maintains levels of free tRNAs and 50S ribosomes.</text>
</comment>
<dbReference type="NCBIfam" id="TIGR00447">
    <property type="entry name" value="pth"/>
    <property type="match status" value="1"/>
</dbReference>
<dbReference type="InterPro" id="IPR018171">
    <property type="entry name" value="Pept_tRNA_hydro_CS"/>
</dbReference>
<dbReference type="PROSITE" id="PS01196">
    <property type="entry name" value="PEPT_TRNA_HYDROL_2"/>
    <property type="match status" value="1"/>
</dbReference>
<comment type="subunit">
    <text evidence="7">Monomer.</text>
</comment>
<feature type="binding site" evidence="7">
    <location>
        <position position="120"/>
    </location>
    <ligand>
        <name>tRNA</name>
        <dbReference type="ChEBI" id="CHEBI:17843"/>
    </ligand>
</feature>
<comment type="function">
    <text evidence="7">Hydrolyzes ribosome-free peptidyl-tRNAs (with 1 or more amino acids incorporated), which drop off the ribosome during protein synthesis, or as a result of ribosome stalling.</text>
</comment>
<keyword evidence="3 7" id="KW-0378">Hydrolase</keyword>
<evidence type="ECO:0000313" key="9">
    <source>
        <dbReference type="Proteomes" id="UP000031307"/>
    </source>
</evidence>
<feature type="binding site" evidence="7">
    <location>
        <position position="21"/>
    </location>
    <ligand>
        <name>tRNA</name>
        <dbReference type="ChEBI" id="CHEBI:17843"/>
    </ligand>
</feature>
<dbReference type="PANTHER" id="PTHR17224:SF1">
    <property type="entry name" value="PEPTIDYL-TRNA HYDROLASE"/>
    <property type="match status" value="1"/>
</dbReference>
<dbReference type="GO" id="GO:0000049">
    <property type="term" value="F:tRNA binding"/>
    <property type="evidence" value="ECO:0007669"/>
    <property type="project" value="UniProtKB-UniRule"/>
</dbReference>
<comment type="caution">
    <text evidence="8">The sequence shown here is derived from an EMBL/GenBank/DDBJ whole genome shotgun (WGS) entry which is preliminary data.</text>
</comment>
<sequence>MLEEVSKQHLFVGLGNPGKKYEMTRHNIGFLVLQAYAQQFGFTLAPDSKFKGTVAKKKFHSGEVHLLLPATFMNESGQAVKRYVDFYKIPISSMTVVVDDADLSFGAIRLRSQGSAGGHNGLKSIISHLGTTQFARLRMGIGRPDRESSLDDLADYVLDNFSQNEMPHLASFLQQGANILERLLTQDLAAAMNVVNKSS</sequence>
<evidence type="ECO:0000256" key="7">
    <source>
        <dbReference type="HAMAP-Rule" id="MF_00083"/>
    </source>
</evidence>
<dbReference type="GO" id="GO:0006515">
    <property type="term" value="P:protein quality control for misfolded or incompletely synthesized proteins"/>
    <property type="evidence" value="ECO:0007669"/>
    <property type="project" value="UniProtKB-UniRule"/>
</dbReference>
<gene>
    <name evidence="7 8" type="primary">pth</name>
    <name evidence="8" type="ORF">DB43_FU00150</name>
</gene>
<dbReference type="SUPFAM" id="SSF53178">
    <property type="entry name" value="Peptidyl-tRNA hydrolase-like"/>
    <property type="match status" value="1"/>
</dbReference>
<accession>A0A0C1EN01</accession>
<keyword evidence="4 7" id="KW-0694">RNA-binding</keyword>
<dbReference type="AlphaFoldDB" id="A0A0C1EN01"/>
<feature type="site" description="Discriminates between blocked and unblocked aminoacyl-tRNA" evidence="7">
    <location>
        <position position="16"/>
    </location>
</feature>
<dbReference type="GO" id="GO:0072344">
    <property type="term" value="P:rescue of stalled ribosome"/>
    <property type="evidence" value="ECO:0007669"/>
    <property type="project" value="UniProtKB-UniRule"/>
</dbReference>
<dbReference type="HAMAP" id="MF_00083">
    <property type="entry name" value="Pept_tRNA_hydro_bact"/>
    <property type="match status" value="1"/>
</dbReference>
<keyword evidence="7" id="KW-0963">Cytoplasm</keyword>
<dbReference type="GO" id="GO:0004045">
    <property type="term" value="F:peptidyl-tRNA hydrolase activity"/>
    <property type="evidence" value="ECO:0007669"/>
    <property type="project" value="UniProtKB-UniRule"/>
</dbReference>
<dbReference type="GO" id="GO:0005737">
    <property type="term" value="C:cytoplasm"/>
    <property type="evidence" value="ECO:0007669"/>
    <property type="project" value="UniProtKB-SubCell"/>
</dbReference>
<feature type="site" description="Stabilizes the basic form of H active site to accept a proton" evidence="7">
    <location>
        <position position="99"/>
    </location>
</feature>
<evidence type="ECO:0000256" key="1">
    <source>
        <dbReference type="ARBA" id="ARBA00013260"/>
    </source>
</evidence>
<comment type="similarity">
    <text evidence="5 7">Belongs to the PTH family.</text>
</comment>
<feature type="binding site" evidence="7">
    <location>
        <position position="72"/>
    </location>
    <ligand>
        <name>tRNA</name>
        <dbReference type="ChEBI" id="CHEBI:17843"/>
    </ligand>
</feature>